<dbReference type="PANTHER" id="PTHR21719:SF1">
    <property type="entry name" value="FI06402P-RELATED"/>
    <property type="match status" value="1"/>
</dbReference>
<gene>
    <name evidence="3" type="ORF">RDWZM_008865</name>
</gene>
<dbReference type="GO" id="GO:0035099">
    <property type="term" value="P:hemocyte migration"/>
    <property type="evidence" value="ECO:0007669"/>
    <property type="project" value="TreeGrafter"/>
</dbReference>
<dbReference type="OMA" id="CQPKSIQ"/>
<name>A0A9Q0M2X4_BLOTA</name>
<protein>
    <recommendedName>
        <fullName evidence="2">Platelet-derived growth factor (PDGF) family profile domain-containing protein</fullName>
    </recommendedName>
</protein>
<feature type="signal peptide" evidence="1">
    <location>
        <begin position="1"/>
        <end position="24"/>
    </location>
</feature>
<dbReference type="PANTHER" id="PTHR21719">
    <property type="entry name" value="FI06402P-RELATED"/>
    <property type="match status" value="1"/>
</dbReference>
<accession>A0A9Q0M2X4</accession>
<comment type="caution">
    <text evidence="3">The sequence shown here is derived from an EMBL/GenBank/DDBJ whole genome shotgun (WGS) entry which is preliminary data.</text>
</comment>
<keyword evidence="1" id="KW-0732">Signal</keyword>
<dbReference type="GO" id="GO:0016020">
    <property type="term" value="C:membrane"/>
    <property type="evidence" value="ECO:0007669"/>
    <property type="project" value="InterPro"/>
</dbReference>
<dbReference type="PROSITE" id="PS50278">
    <property type="entry name" value="PDGF_2"/>
    <property type="match status" value="1"/>
</dbReference>
<dbReference type="Gene3D" id="2.10.90.10">
    <property type="entry name" value="Cystine-knot cytokines"/>
    <property type="match status" value="1"/>
</dbReference>
<evidence type="ECO:0000313" key="3">
    <source>
        <dbReference type="EMBL" id="KAJ6217708.1"/>
    </source>
</evidence>
<dbReference type="InterPro" id="IPR000072">
    <property type="entry name" value="PDGF/VEGF_dom"/>
</dbReference>
<evidence type="ECO:0000256" key="1">
    <source>
        <dbReference type="SAM" id="SignalP"/>
    </source>
</evidence>
<dbReference type="Proteomes" id="UP001142055">
    <property type="component" value="Chromosome 3"/>
</dbReference>
<evidence type="ECO:0000313" key="4">
    <source>
        <dbReference type="Proteomes" id="UP001142055"/>
    </source>
</evidence>
<dbReference type="AlphaFoldDB" id="A0A9Q0M2X4"/>
<keyword evidence="4" id="KW-1185">Reference proteome</keyword>
<dbReference type="EMBL" id="JAPWDV010000003">
    <property type="protein sequence ID" value="KAJ6217708.1"/>
    <property type="molecule type" value="Genomic_DNA"/>
</dbReference>
<organism evidence="3 4">
    <name type="scientific">Blomia tropicalis</name>
    <name type="common">Mite</name>
    <dbReference type="NCBI Taxonomy" id="40697"/>
    <lineage>
        <taxon>Eukaryota</taxon>
        <taxon>Metazoa</taxon>
        <taxon>Ecdysozoa</taxon>
        <taxon>Arthropoda</taxon>
        <taxon>Chelicerata</taxon>
        <taxon>Arachnida</taxon>
        <taxon>Acari</taxon>
        <taxon>Acariformes</taxon>
        <taxon>Sarcoptiformes</taxon>
        <taxon>Astigmata</taxon>
        <taxon>Glycyphagoidea</taxon>
        <taxon>Echimyopodidae</taxon>
        <taxon>Blomia</taxon>
    </lineage>
</organism>
<feature type="chain" id="PRO_5040491828" description="Platelet-derived growth factor (PDGF) family profile domain-containing protein" evidence="1">
    <location>
        <begin position="25"/>
        <end position="163"/>
    </location>
</feature>
<evidence type="ECO:0000259" key="2">
    <source>
        <dbReference type="PROSITE" id="PS50278"/>
    </source>
</evidence>
<feature type="domain" description="Platelet-derived growth factor (PDGF) family profile" evidence="2">
    <location>
        <begin position="67"/>
        <end position="146"/>
    </location>
</feature>
<dbReference type="Pfam" id="PF00341">
    <property type="entry name" value="PDGF"/>
    <property type="match status" value="1"/>
</dbReference>
<dbReference type="SUPFAM" id="SSF57501">
    <property type="entry name" value="Cystine-knot cytokines"/>
    <property type="match status" value="1"/>
</dbReference>
<dbReference type="InterPro" id="IPR029034">
    <property type="entry name" value="Cystine-knot_cytokine"/>
</dbReference>
<reference evidence="3" key="1">
    <citation type="submission" date="2022-12" db="EMBL/GenBank/DDBJ databases">
        <title>Genome assemblies of Blomia tropicalis.</title>
        <authorList>
            <person name="Cui Y."/>
        </authorList>
    </citation>
    <scope>NUCLEOTIDE SEQUENCE</scope>
    <source>
        <tissue evidence="3">Adult mites</tissue>
    </source>
</reference>
<proteinExistence type="predicted"/>
<dbReference type="GO" id="GO:0008083">
    <property type="term" value="F:growth factor activity"/>
    <property type="evidence" value="ECO:0007669"/>
    <property type="project" value="InterPro"/>
</dbReference>
<sequence>MAIRILLCTIAILTLLLYSKPIDANHKRSITADDYARAFDHGARVRAEGMCHNPHPTIVYVNTTDPSKVYMPRGTVLHRCSDRTGCCTDPTKTCEPIEMQTVELYFITITLQVQNGHRNRRVRQSPKVEKFMFTNHTLCGCRERTNSNTSNDNTLDSVDNDFR</sequence>